<evidence type="ECO:0000313" key="2">
    <source>
        <dbReference type="Proteomes" id="UP000054893"/>
    </source>
</evidence>
<proteinExistence type="predicted"/>
<accession>A0A158FSG2</accession>
<reference evidence="1 2" key="1">
    <citation type="submission" date="2016-01" db="EMBL/GenBank/DDBJ databases">
        <authorList>
            <person name="Oliw E.H."/>
        </authorList>
    </citation>
    <scope>NUCLEOTIDE SEQUENCE [LARGE SCALE GENOMIC DNA]</scope>
    <source>
        <strain evidence="1">LMG 22029</strain>
    </source>
</reference>
<sequence length="259" mass="29376">MQKAYLNRLAPDVRALAEDLEYALGFEIIVKVNQHLPRRAADEPGGLECEVDQSGARIVIPDPDWFPDGSVLHELFHVRRFLLEGIPLLVDNKAYVRWNPCVSSAVTYHDNCMEHLVIVPEELGRRPERLAHWERAIKQVWGTLAVTASHEADCRQGALVNWAFIEHVLPDSATRREAVTVLDRLGFREAAACFADALAPVLNDKEKLVKRWFEHLHLQPEMASLRYLNVWDNACRETPLNIVAAAARSGAQRNQRPAR</sequence>
<dbReference type="RefSeq" id="WP_060818252.1">
    <property type="nucleotide sequence ID" value="NZ_FCOC02000003.1"/>
</dbReference>
<dbReference type="OrthoDB" id="9132812at2"/>
<dbReference type="Proteomes" id="UP000054893">
    <property type="component" value="Unassembled WGS sequence"/>
</dbReference>
<evidence type="ECO:0000313" key="1">
    <source>
        <dbReference type="EMBL" id="SAL22764.1"/>
    </source>
</evidence>
<name>A0A158FSG2_CABSO</name>
<protein>
    <submittedName>
        <fullName evidence="1">Uncharacterized protein</fullName>
    </submittedName>
</protein>
<organism evidence="1 2">
    <name type="scientific">Caballeronia sordidicola</name>
    <name type="common">Burkholderia sordidicola</name>
    <dbReference type="NCBI Taxonomy" id="196367"/>
    <lineage>
        <taxon>Bacteria</taxon>
        <taxon>Pseudomonadati</taxon>
        <taxon>Pseudomonadota</taxon>
        <taxon>Betaproteobacteria</taxon>
        <taxon>Burkholderiales</taxon>
        <taxon>Burkholderiaceae</taxon>
        <taxon>Caballeronia</taxon>
    </lineage>
</organism>
<dbReference type="AlphaFoldDB" id="A0A158FSG2"/>
<gene>
    <name evidence="1" type="ORF">AWB64_01747</name>
</gene>
<dbReference type="EMBL" id="FCOC02000003">
    <property type="protein sequence ID" value="SAL22764.1"/>
    <property type="molecule type" value="Genomic_DNA"/>
</dbReference>